<evidence type="ECO:0000256" key="2">
    <source>
        <dbReference type="SAM" id="Phobius"/>
    </source>
</evidence>
<name>A0A0B5DAR4_9ACTN</name>
<feature type="transmembrane region" description="Helical" evidence="2">
    <location>
        <begin position="246"/>
        <end position="266"/>
    </location>
</feature>
<reference evidence="5" key="1">
    <citation type="submission" date="2014-09" db="EMBL/GenBank/DDBJ databases">
        <title>Sequence of the Streptomyces nodosus genome.</title>
        <authorList>
            <person name="Sweeney P."/>
            <person name="Stephens N."/>
            <person name="Murphy C."/>
            <person name="Caffrey P."/>
        </authorList>
    </citation>
    <scope>NUCLEOTIDE SEQUENCE [LARGE SCALE GENOMIC DNA]</scope>
    <source>
        <strain evidence="5">ATCC 14899</strain>
    </source>
</reference>
<feature type="region of interest" description="Disordered" evidence="1">
    <location>
        <begin position="366"/>
        <end position="395"/>
    </location>
</feature>
<evidence type="ECO:0000256" key="1">
    <source>
        <dbReference type="SAM" id="MobiDB-lite"/>
    </source>
</evidence>
<gene>
    <name evidence="4" type="ORF">CP978_12140</name>
    <name evidence="3" type="ORF">SNOD_11800</name>
</gene>
<dbReference type="STRING" id="40318.SNOD_11800"/>
<dbReference type="HOGENOM" id="CLU_743776_0_0_11"/>
<evidence type="ECO:0000313" key="3">
    <source>
        <dbReference type="EMBL" id="AJE40663.1"/>
    </source>
</evidence>
<dbReference type="AlphaFoldDB" id="A0A0B5DAR4"/>
<protein>
    <submittedName>
        <fullName evidence="3">Membrane protein</fullName>
    </submittedName>
</protein>
<reference evidence="3 5" key="2">
    <citation type="journal article" date="2016" name="Appl. Microbiol. Biotechnol.">
        <title>Exploiting the genome sequence of Streptomyces nodosus for enhanced antibiotic production.</title>
        <authorList>
            <person name="Sweeney P."/>
            <person name="Murphy C.D."/>
            <person name="Caffrey P."/>
        </authorList>
    </citation>
    <scope>NUCLEOTIDE SEQUENCE [LARGE SCALE GENOMIC DNA]</scope>
    <source>
        <strain evidence="3 5">ATCC 14899</strain>
    </source>
</reference>
<evidence type="ECO:0000313" key="4">
    <source>
        <dbReference type="EMBL" id="QEV39216.1"/>
    </source>
</evidence>
<dbReference type="Proteomes" id="UP000031526">
    <property type="component" value="Chromosome"/>
</dbReference>
<dbReference type="EMBL" id="CP009313">
    <property type="protein sequence ID" value="AJE40663.1"/>
    <property type="molecule type" value="Genomic_DNA"/>
</dbReference>
<proteinExistence type="predicted"/>
<keyword evidence="2" id="KW-1133">Transmembrane helix</keyword>
<dbReference type="OrthoDB" id="4538058at2"/>
<keyword evidence="2" id="KW-0472">Membrane</keyword>
<dbReference type="RefSeq" id="WP_043440191.1">
    <property type="nucleotide sequence ID" value="NZ_CP009313.1"/>
</dbReference>
<feature type="transmembrane region" description="Helical" evidence="2">
    <location>
        <begin position="217"/>
        <end position="240"/>
    </location>
</feature>
<evidence type="ECO:0000313" key="5">
    <source>
        <dbReference type="Proteomes" id="UP000031526"/>
    </source>
</evidence>
<keyword evidence="5" id="KW-1185">Reference proteome</keyword>
<dbReference type="KEGG" id="snq:CP978_12140"/>
<feature type="transmembrane region" description="Helical" evidence="2">
    <location>
        <begin position="87"/>
        <end position="103"/>
    </location>
</feature>
<sequence length="395" mass="43068">MDLEKTPPRQPGEGCLTVAIRLPVRIVVLVLVVPVRLSWDAMVVGGRVLRDSVLRPVGRALGWLARAVFVWPWVMMWRYALVPLGRGVAWLGHVLIVVPALWIHRRVLTPLGHGVLRVLRGTGAGCAWVYARVLTPVGHAVVRLLRGVGYVLVVLGAGAYTVMAWLGRRLLVVPAGWLYRRVLTPLGHGVVRVLRGIGAGCAWLYRTVLTPLGHGIVRLASGVAWLVGMAVTGIGVALYWTLRVLLVVPALAVGRWILAPVGRFLLVVGREIGTAIVHAWRVAGHISLVVGRFLAAVFRRIFVEPVRWAYRTVLTPVGHALRDTVLRPAAEIARGVGRATRQALAGAREAARQARADIRRMLFGEPREPQAVSRREPQAGETRTLGSSTTALTKD</sequence>
<accession>A0A0B5DAR4</accession>
<keyword evidence="2" id="KW-0812">Transmembrane</keyword>
<organism evidence="3 5">
    <name type="scientific">Streptomyces nodosus</name>
    <dbReference type="NCBI Taxonomy" id="40318"/>
    <lineage>
        <taxon>Bacteria</taxon>
        <taxon>Bacillati</taxon>
        <taxon>Actinomycetota</taxon>
        <taxon>Actinomycetes</taxon>
        <taxon>Kitasatosporales</taxon>
        <taxon>Streptomycetaceae</taxon>
        <taxon>Streptomyces</taxon>
    </lineage>
</organism>
<feature type="compositionally biased region" description="Basic and acidic residues" evidence="1">
    <location>
        <begin position="366"/>
        <end position="378"/>
    </location>
</feature>
<feature type="transmembrane region" description="Helical" evidence="2">
    <location>
        <begin position="148"/>
        <end position="166"/>
    </location>
</feature>
<reference evidence="4 6" key="3">
    <citation type="submission" date="2017-09" db="EMBL/GenBank/DDBJ databases">
        <title>Streptomyces genome completion.</title>
        <authorList>
            <person name="Lee N."/>
            <person name="Cho B.-K."/>
        </authorList>
    </citation>
    <scope>NUCLEOTIDE SEQUENCE [LARGE SCALE GENOMIC DNA]</scope>
    <source>
        <strain evidence="4 6">ATCC 14899</strain>
    </source>
</reference>
<feature type="compositionally biased region" description="Polar residues" evidence="1">
    <location>
        <begin position="384"/>
        <end position="395"/>
    </location>
</feature>
<evidence type="ECO:0000313" key="6">
    <source>
        <dbReference type="Proteomes" id="UP000325763"/>
    </source>
</evidence>
<dbReference type="EMBL" id="CP023747">
    <property type="protein sequence ID" value="QEV39216.1"/>
    <property type="molecule type" value="Genomic_DNA"/>
</dbReference>
<dbReference type="Proteomes" id="UP000325763">
    <property type="component" value="Chromosome"/>
</dbReference>